<dbReference type="EMBL" id="CM046117">
    <property type="protein sequence ID" value="KAI8436528.1"/>
    <property type="molecule type" value="Genomic_DNA"/>
</dbReference>
<name>A0ACC0KJC7_CHOFU</name>
<comment type="caution">
    <text evidence="1">The sequence shown here is derived from an EMBL/GenBank/DDBJ whole genome shotgun (WGS) entry which is preliminary data.</text>
</comment>
<dbReference type="Proteomes" id="UP001064048">
    <property type="component" value="Chromosome 17"/>
</dbReference>
<evidence type="ECO:0000313" key="2">
    <source>
        <dbReference type="Proteomes" id="UP001064048"/>
    </source>
</evidence>
<protein>
    <submittedName>
        <fullName evidence="1">Uncharacterized protein</fullName>
    </submittedName>
</protein>
<accession>A0ACC0KJC7</accession>
<evidence type="ECO:0000313" key="1">
    <source>
        <dbReference type="EMBL" id="KAI8436528.1"/>
    </source>
</evidence>
<sequence>MSSNSSLSEDMNITVLVDNEDQSEFITHRSPETPQHVWTPMEPLSSSTPIPMDIRPQFFMTHIPMGAAHPTPWTSYSYNPPGRVNPILRNIAAYKHPGFAIPEYQNFGVYYERVVLTTISQPRSSASCKPLGLATAKPQYNSYNPWGAAIPQPQSMTKYKPQSSTTPELQIPSDSVTPKPSGPEIPQELTFAQRVDQYHKDFASTVRMATPARDRAPPLLDSARARGASALTYFYHFFVIGLIKAAFPPDVCERQLPRQHVPDQRTPARAARHAVTNSFTDLGLHDKKNSTGNDSFTDHEFHDKHIKVEGFIWGVATKYADYMPTEKCCYRNTVYKSAVEELK</sequence>
<organism evidence="1 2">
    <name type="scientific">Choristoneura fumiferana</name>
    <name type="common">Spruce budworm moth</name>
    <name type="synonym">Archips fumiferana</name>
    <dbReference type="NCBI Taxonomy" id="7141"/>
    <lineage>
        <taxon>Eukaryota</taxon>
        <taxon>Metazoa</taxon>
        <taxon>Ecdysozoa</taxon>
        <taxon>Arthropoda</taxon>
        <taxon>Hexapoda</taxon>
        <taxon>Insecta</taxon>
        <taxon>Pterygota</taxon>
        <taxon>Neoptera</taxon>
        <taxon>Endopterygota</taxon>
        <taxon>Lepidoptera</taxon>
        <taxon>Glossata</taxon>
        <taxon>Ditrysia</taxon>
        <taxon>Tortricoidea</taxon>
        <taxon>Tortricidae</taxon>
        <taxon>Tortricinae</taxon>
        <taxon>Choristoneura</taxon>
    </lineage>
</organism>
<gene>
    <name evidence="1" type="ORF">MSG28_010060</name>
</gene>
<keyword evidence="2" id="KW-1185">Reference proteome</keyword>
<proteinExistence type="predicted"/>
<reference evidence="1 2" key="1">
    <citation type="journal article" date="2022" name="Genome Biol. Evol.">
        <title>The Spruce Budworm Genome: Reconstructing the Evolutionary History of Antifreeze Proteins.</title>
        <authorList>
            <person name="Beliveau C."/>
            <person name="Gagne P."/>
            <person name="Picq S."/>
            <person name="Vernygora O."/>
            <person name="Keeling C.I."/>
            <person name="Pinkney K."/>
            <person name="Doucet D."/>
            <person name="Wen F."/>
            <person name="Johnston J.S."/>
            <person name="Maaroufi H."/>
            <person name="Boyle B."/>
            <person name="Laroche J."/>
            <person name="Dewar K."/>
            <person name="Juretic N."/>
            <person name="Blackburn G."/>
            <person name="Nisole A."/>
            <person name="Brunet B."/>
            <person name="Brandao M."/>
            <person name="Lumley L."/>
            <person name="Duan J."/>
            <person name="Quan G."/>
            <person name="Lucarotti C.J."/>
            <person name="Roe A.D."/>
            <person name="Sperling F.A.H."/>
            <person name="Levesque R.C."/>
            <person name="Cusson M."/>
        </authorList>
    </citation>
    <scope>NUCLEOTIDE SEQUENCE [LARGE SCALE GENOMIC DNA]</scope>
    <source>
        <strain evidence="1">Glfc:IPQL:Cfum</strain>
    </source>
</reference>